<protein>
    <submittedName>
        <fullName evidence="1">Uncharacterized protein</fullName>
    </submittedName>
</protein>
<reference evidence="1" key="1">
    <citation type="journal article" date="2014" name="Front. Microbiol.">
        <title>High frequency of phylogenetically diverse reductive dehalogenase-homologous genes in deep subseafloor sedimentary metagenomes.</title>
        <authorList>
            <person name="Kawai M."/>
            <person name="Futagami T."/>
            <person name="Toyoda A."/>
            <person name="Takaki Y."/>
            <person name="Nishi S."/>
            <person name="Hori S."/>
            <person name="Arai W."/>
            <person name="Tsubouchi T."/>
            <person name="Morono Y."/>
            <person name="Uchiyama I."/>
            <person name="Ito T."/>
            <person name="Fujiyama A."/>
            <person name="Inagaki F."/>
            <person name="Takami H."/>
        </authorList>
    </citation>
    <scope>NUCLEOTIDE SEQUENCE</scope>
    <source>
        <strain evidence="1">Expedition CK06-06</strain>
    </source>
</reference>
<dbReference type="EMBL" id="BARU01005408">
    <property type="protein sequence ID" value="GAH35929.1"/>
    <property type="molecule type" value="Genomic_DNA"/>
</dbReference>
<proteinExistence type="predicted"/>
<dbReference type="AlphaFoldDB" id="X1G2X1"/>
<name>X1G2X1_9ZZZZ</name>
<organism evidence="1">
    <name type="scientific">marine sediment metagenome</name>
    <dbReference type="NCBI Taxonomy" id="412755"/>
    <lineage>
        <taxon>unclassified sequences</taxon>
        <taxon>metagenomes</taxon>
        <taxon>ecological metagenomes</taxon>
    </lineage>
</organism>
<sequence>MALTTKTMGREVKVDGESDVPEGYEFIRDDEGRMALKKIRVIEDLKVQEVAETEELIKQPAKKSKTKSKKVGK</sequence>
<evidence type="ECO:0000313" key="1">
    <source>
        <dbReference type="EMBL" id="GAH35929.1"/>
    </source>
</evidence>
<gene>
    <name evidence="1" type="ORF">S03H2_10520</name>
</gene>
<comment type="caution">
    <text evidence="1">The sequence shown here is derived from an EMBL/GenBank/DDBJ whole genome shotgun (WGS) entry which is preliminary data.</text>
</comment>
<accession>X1G2X1</accession>